<evidence type="ECO:0008006" key="7">
    <source>
        <dbReference type="Google" id="ProtNLM"/>
    </source>
</evidence>
<dbReference type="GO" id="GO:0019288">
    <property type="term" value="P:isopentenyl diphosphate biosynthetic process, methylerythritol 4-phosphate pathway"/>
    <property type="evidence" value="ECO:0007669"/>
    <property type="project" value="TreeGrafter"/>
</dbReference>
<keyword evidence="3" id="KW-0808">Transferase</keyword>
<dbReference type="InterPro" id="IPR005477">
    <property type="entry name" value="Dxylulose-5-P_synthase"/>
</dbReference>
<dbReference type="GO" id="GO:0008661">
    <property type="term" value="F:1-deoxy-D-xylulose-5-phosphate synthase activity"/>
    <property type="evidence" value="ECO:0007669"/>
    <property type="project" value="InterPro"/>
</dbReference>
<dbReference type="InterPro" id="IPR029061">
    <property type="entry name" value="THDP-binding"/>
</dbReference>
<dbReference type="GO" id="GO:0016114">
    <property type="term" value="P:terpenoid biosynthetic process"/>
    <property type="evidence" value="ECO:0007669"/>
    <property type="project" value="InterPro"/>
</dbReference>
<reference evidence="6" key="1">
    <citation type="submission" date="2018-05" db="EMBL/GenBank/DDBJ databases">
        <authorList>
            <person name="Lanie J.A."/>
            <person name="Ng W.-L."/>
            <person name="Kazmierczak K.M."/>
            <person name="Andrzejewski T.M."/>
            <person name="Davidsen T.M."/>
            <person name="Wayne K.J."/>
            <person name="Tettelin H."/>
            <person name="Glass J.I."/>
            <person name="Rusch D."/>
            <person name="Podicherti R."/>
            <person name="Tsui H.-C.T."/>
            <person name="Winkler M.E."/>
        </authorList>
    </citation>
    <scope>NUCLEOTIDE SEQUENCE</scope>
</reference>
<organism evidence="6">
    <name type="scientific">marine metagenome</name>
    <dbReference type="NCBI Taxonomy" id="408172"/>
    <lineage>
        <taxon>unclassified sequences</taxon>
        <taxon>metagenomes</taxon>
        <taxon>ecological metagenomes</taxon>
    </lineage>
</organism>
<feature type="non-terminal residue" evidence="6">
    <location>
        <position position="122"/>
    </location>
</feature>
<keyword evidence="4" id="KW-0460">Magnesium</keyword>
<name>A0A382IIW1_9ZZZZ</name>
<dbReference type="SUPFAM" id="SSF52518">
    <property type="entry name" value="Thiamin diphosphate-binding fold (THDP-binding)"/>
    <property type="match status" value="1"/>
</dbReference>
<evidence type="ECO:0000256" key="4">
    <source>
        <dbReference type="ARBA" id="ARBA00022842"/>
    </source>
</evidence>
<comment type="subunit">
    <text evidence="2">Homodimer.</text>
</comment>
<proteinExistence type="predicted"/>
<protein>
    <recommendedName>
        <fullName evidence="7">Transketolase signature 1 domain-containing protein</fullName>
    </recommendedName>
</protein>
<comment type="cofactor">
    <cofactor evidence="1">
        <name>Mg(2+)</name>
        <dbReference type="ChEBI" id="CHEBI:18420"/>
    </cofactor>
</comment>
<dbReference type="GO" id="GO:0005829">
    <property type="term" value="C:cytosol"/>
    <property type="evidence" value="ECO:0007669"/>
    <property type="project" value="TreeGrafter"/>
</dbReference>
<sequence length="122" mass="13852">MFHSIPEDQPLTPLLDQVSDPFALRKLEENDLETLAEELRHFLIYTVAQTGGHFGAGLGVIELTIALHYVFQTPDDDLVWDVGHQTYPHKILTGRRTKMSTLRQQGGLAPFPSREESIYDTF</sequence>
<dbReference type="Pfam" id="PF13292">
    <property type="entry name" value="DXP_synthase_N"/>
    <property type="match status" value="1"/>
</dbReference>
<evidence type="ECO:0000256" key="3">
    <source>
        <dbReference type="ARBA" id="ARBA00022679"/>
    </source>
</evidence>
<dbReference type="PANTHER" id="PTHR43322">
    <property type="entry name" value="1-D-DEOXYXYLULOSE 5-PHOSPHATE SYNTHASE-RELATED"/>
    <property type="match status" value="1"/>
</dbReference>
<evidence type="ECO:0000256" key="2">
    <source>
        <dbReference type="ARBA" id="ARBA00011738"/>
    </source>
</evidence>
<dbReference type="EMBL" id="UINC01067668">
    <property type="protein sequence ID" value="SVB99556.1"/>
    <property type="molecule type" value="Genomic_DNA"/>
</dbReference>
<dbReference type="PANTHER" id="PTHR43322:SF5">
    <property type="entry name" value="1-DEOXY-D-XYLULOSE-5-PHOSPHATE SYNTHASE, CHLOROPLASTIC"/>
    <property type="match status" value="1"/>
</dbReference>
<gene>
    <name evidence="6" type="ORF">METZ01_LOCUS252410</name>
</gene>
<evidence type="ECO:0000256" key="5">
    <source>
        <dbReference type="ARBA" id="ARBA00023052"/>
    </source>
</evidence>
<dbReference type="AlphaFoldDB" id="A0A382IIW1"/>
<dbReference type="Gene3D" id="3.40.50.970">
    <property type="match status" value="1"/>
</dbReference>
<accession>A0A382IIW1</accession>
<evidence type="ECO:0000256" key="1">
    <source>
        <dbReference type="ARBA" id="ARBA00001946"/>
    </source>
</evidence>
<evidence type="ECO:0000313" key="6">
    <source>
        <dbReference type="EMBL" id="SVB99556.1"/>
    </source>
</evidence>
<keyword evidence="5" id="KW-0786">Thiamine pyrophosphate</keyword>